<dbReference type="AlphaFoldDB" id="A0A1Y4DFJ5"/>
<dbReference type="Pfam" id="PF05991">
    <property type="entry name" value="NYN_YacP"/>
    <property type="match status" value="1"/>
</dbReference>
<evidence type="ECO:0008006" key="3">
    <source>
        <dbReference type="Google" id="ProtNLM"/>
    </source>
</evidence>
<evidence type="ECO:0000313" key="2">
    <source>
        <dbReference type="Proteomes" id="UP000196368"/>
    </source>
</evidence>
<sequence>MYVTTKPTIYLIDGLNLVRSFLYEFARTEEEVTADFLDFLSEISQDEHYAMHQYEVIFDGSFRPVGPLYRGGVHISFSEEDSADQIIYERAAYLSQSGSRVIAVTDDRQLQQALKELGVKTFFCRKFYNSLKTFEK</sequence>
<dbReference type="EMBL" id="NFJD01000001">
    <property type="protein sequence ID" value="OUO57412.1"/>
    <property type="molecule type" value="Genomic_DNA"/>
</dbReference>
<dbReference type="InterPro" id="IPR010298">
    <property type="entry name" value="YacP-like"/>
</dbReference>
<gene>
    <name evidence="1" type="ORF">B5F75_01165</name>
</gene>
<name>A0A1Y4DFJ5_9BACT</name>
<reference evidence="1" key="1">
    <citation type="journal article" date="2018" name="BMC Genomics">
        <title>Whole genome sequencing and function prediction of 133 gut anaerobes isolated from chicken caecum in pure cultures.</title>
        <authorList>
            <person name="Medvecky M."/>
            <person name="Cejkova D."/>
            <person name="Polansky O."/>
            <person name="Karasova D."/>
            <person name="Kubasova T."/>
            <person name="Cizek A."/>
            <person name="Rychlik I."/>
        </authorList>
    </citation>
    <scope>NUCLEOTIDE SEQUENCE</scope>
    <source>
        <strain evidence="1">An273</strain>
    </source>
</reference>
<proteinExistence type="predicted"/>
<accession>A0A1Y4DFJ5</accession>
<comment type="caution">
    <text evidence="1">The sequence shown here is derived from an EMBL/GenBank/DDBJ whole genome shotgun (WGS) entry which is preliminary data.</text>
</comment>
<dbReference type="Proteomes" id="UP000196368">
    <property type="component" value="Unassembled WGS sequence"/>
</dbReference>
<protein>
    <recommendedName>
        <fullName evidence="3">NYN domain-containing protein</fullName>
    </recommendedName>
</protein>
<dbReference type="InterPro" id="IPR029060">
    <property type="entry name" value="PIN-like_dom_sf"/>
</dbReference>
<dbReference type="SUPFAM" id="SSF88723">
    <property type="entry name" value="PIN domain-like"/>
    <property type="match status" value="1"/>
</dbReference>
<dbReference type="RefSeq" id="WP_087286674.1">
    <property type="nucleotide sequence ID" value="NZ_NFJD01000001.1"/>
</dbReference>
<evidence type="ECO:0000313" key="1">
    <source>
        <dbReference type="EMBL" id="OUO57412.1"/>
    </source>
</evidence>
<organism evidence="1 2">
    <name type="scientific">Candidatus Avelusimicrobium gallicola</name>
    <dbReference type="NCBI Taxonomy" id="2562704"/>
    <lineage>
        <taxon>Bacteria</taxon>
        <taxon>Pseudomonadati</taxon>
        <taxon>Elusimicrobiota</taxon>
        <taxon>Elusimicrobia</taxon>
        <taxon>Elusimicrobiales</taxon>
        <taxon>Elusimicrobiaceae</taxon>
        <taxon>Candidatus Avelusimicrobium</taxon>
    </lineage>
</organism>
<keyword evidence="2" id="KW-1185">Reference proteome</keyword>
<dbReference type="OrthoDB" id="277392at2"/>